<dbReference type="HOGENOM" id="CLU_061023_0_0_1"/>
<evidence type="ECO:0000256" key="2">
    <source>
        <dbReference type="ARBA" id="ARBA00023136"/>
    </source>
</evidence>
<dbReference type="GeneID" id="63686744"/>
<feature type="region of interest" description="Disordered" evidence="3">
    <location>
        <begin position="1"/>
        <end position="72"/>
    </location>
</feature>
<reference evidence="5 6" key="1">
    <citation type="journal article" date="2012" name="Science">
        <title>The Paleozoic origin of enzymatic lignin decomposition reconstructed from 31 fungal genomes.</title>
        <authorList>
            <person name="Floudas D."/>
            <person name="Binder M."/>
            <person name="Riley R."/>
            <person name="Barry K."/>
            <person name="Blanchette R.A."/>
            <person name="Henrissat B."/>
            <person name="Martinez A.T."/>
            <person name="Otillar R."/>
            <person name="Spatafora J.W."/>
            <person name="Yadav J.S."/>
            <person name="Aerts A."/>
            <person name="Benoit I."/>
            <person name="Boyd A."/>
            <person name="Carlson A."/>
            <person name="Copeland A."/>
            <person name="Coutinho P.M."/>
            <person name="de Vries R.P."/>
            <person name="Ferreira P."/>
            <person name="Findley K."/>
            <person name="Foster B."/>
            <person name="Gaskell J."/>
            <person name="Glotzer D."/>
            <person name="Gorecki P."/>
            <person name="Heitman J."/>
            <person name="Hesse C."/>
            <person name="Hori C."/>
            <person name="Igarashi K."/>
            <person name="Jurgens J.A."/>
            <person name="Kallen N."/>
            <person name="Kersten P."/>
            <person name="Kohler A."/>
            <person name="Kuees U."/>
            <person name="Kumar T.K.A."/>
            <person name="Kuo A."/>
            <person name="LaButti K."/>
            <person name="Larrondo L.F."/>
            <person name="Lindquist E."/>
            <person name="Ling A."/>
            <person name="Lombard V."/>
            <person name="Lucas S."/>
            <person name="Lundell T."/>
            <person name="Martin R."/>
            <person name="McLaughlin D.J."/>
            <person name="Morgenstern I."/>
            <person name="Morin E."/>
            <person name="Murat C."/>
            <person name="Nagy L.G."/>
            <person name="Nolan M."/>
            <person name="Ohm R.A."/>
            <person name="Patyshakuliyeva A."/>
            <person name="Rokas A."/>
            <person name="Ruiz-Duenas F.J."/>
            <person name="Sabat G."/>
            <person name="Salamov A."/>
            <person name="Samejima M."/>
            <person name="Schmutz J."/>
            <person name="Slot J.C."/>
            <person name="St John F."/>
            <person name="Stenlid J."/>
            <person name="Sun H."/>
            <person name="Sun S."/>
            <person name="Syed K."/>
            <person name="Tsang A."/>
            <person name="Wiebenga A."/>
            <person name="Young D."/>
            <person name="Pisabarro A."/>
            <person name="Eastwood D.C."/>
            <person name="Martin F."/>
            <person name="Cullen D."/>
            <person name="Grigoriev I.V."/>
            <person name="Hibbett D.S."/>
        </authorList>
    </citation>
    <scope>NUCLEOTIDE SEQUENCE [LARGE SCALE GENOMIC DNA]</scope>
    <source>
        <strain evidence="5 6">DJM-731 SS1</strain>
    </source>
</reference>
<keyword evidence="4" id="KW-1133">Transmembrane helix</keyword>
<evidence type="ECO:0000256" key="1">
    <source>
        <dbReference type="ARBA" id="ARBA00004370"/>
    </source>
</evidence>
<gene>
    <name evidence="5" type="ORF">DACRYDRAFT_19845</name>
</gene>
<dbReference type="OrthoDB" id="20273at2759"/>
<dbReference type="STRING" id="1858805.M5GGD4"/>
<protein>
    <recommendedName>
        <fullName evidence="7">Late embryogenesis abundant protein LEA-2 subgroup domain-containing protein</fullName>
    </recommendedName>
</protein>
<feature type="transmembrane region" description="Helical" evidence="4">
    <location>
        <begin position="122"/>
        <end position="145"/>
    </location>
</feature>
<comment type="subcellular location">
    <subcellularLocation>
        <location evidence="1">Membrane</location>
    </subcellularLocation>
</comment>
<evidence type="ECO:0008006" key="7">
    <source>
        <dbReference type="Google" id="ProtNLM"/>
    </source>
</evidence>
<dbReference type="Proteomes" id="UP000030653">
    <property type="component" value="Unassembled WGS sequence"/>
</dbReference>
<organism evidence="5 6">
    <name type="scientific">Dacryopinax primogenitus (strain DJM 731)</name>
    <name type="common">Brown rot fungus</name>
    <dbReference type="NCBI Taxonomy" id="1858805"/>
    <lineage>
        <taxon>Eukaryota</taxon>
        <taxon>Fungi</taxon>
        <taxon>Dikarya</taxon>
        <taxon>Basidiomycota</taxon>
        <taxon>Agaricomycotina</taxon>
        <taxon>Dacrymycetes</taxon>
        <taxon>Dacrymycetales</taxon>
        <taxon>Dacrymycetaceae</taxon>
        <taxon>Dacryopinax</taxon>
    </lineage>
</organism>
<evidence type="ECO:0000256" key="4">
    <source>
        <dbReference type="SAM" id="Phobius"/>
    </source>
</evidence>
<dbReference type="OMA" id="DAPFNPY"/>
<accession>M5GGD4</accession>
<dbReference type="PANTHER" id="PTHR31234:SF2">
    <property type="entry name" value="OS05G0199100 PROTEIN"/>
    <property type="match status" value="1"/>
</dbReference>
<feature type="compositionally biased region" description="Polar residues" evidence="3">
    <location>
        <begin position="12"/>
        <end position="38"/>
    </location>
</feature>
<dbReference type="GO" id="GO:0016020">
    <property type="term" value="C:membrane"/>
    <property type="evidence" value="ECO:0007669"/>
    <property type="project" value="UniProtKB-SubCell"/>
</dbReference>
<dbReference type="InterPro" id="IPR044839">
    <property type="entry name" value="NDR1-like"/>
</dbReference>
<keyword evidence="6" id="KW-1185">Reference proteome</keyword>
<dbReference type="GO" id="GO:0098542">
    <property type="term" value="P:defense response to other organism"/>
    <property type="evidence" value="ECO:0007669"/>
    <property type="project" value="InterPro"/>
</dbReference>
<evidence type="ECO:0000256" key="3">
    <source>
        <dbReference type="SAM" id="MobiDB-lite"/>
    </source>
</evidence>
<dbReference type="PANTHER" id="PTHR31234">
    <property type="entry name" value="LATE EMBRYOGENESIS ABUNDANT (LEA) HYDROXYPROLINE-RICH GLYCOPROTEIN FAMILY"/>
    <property type="match status" value="1"/>
</dbReference>
<dbReference type="SUPFAM" id="SSF117070">
    <property type="entry name" value="LEA14-like"/>
    <property type="match status" value="1"/>
</dbReference>
<dbReference type="EMBL" id="JH795856">
    <property type="protein sequence ID" value="EJU05293.1"/>
    <property type="molecule type" value="Genomic_DNA"/>
</dbReference>
<name>M5GGD4_DACPD</name>
<evidence type="ECO:0000313" key="6">
    <source>
        <dbReference type="Proteomes" id="UP000030653"/>
    </source>
</evidence>
<keyword evidence="2 4" id="KW-0472">Membrane</keyword>
<sequence length="310" mass="33783">MAYNDPYAAPNQGYNMNYVGQPQYPPQASNQPNYNDAQEFNPYEHQPRFPTYDQQPYTDNPGGQAGYTDYSRPPYDREKKFAEARMSVGPPPKDTGMLRIWRQHGRGKQWTRGGGLRSCCRFFGCFLLSFIFILLAVILSLAVFIRPPDVQFNGVSTPANGQTFQQISASSFAVNLDLNIAVRNPNFFGVDFNSITAKIFFPGFTPQLGGGNLTNVQFGSNTATTLAFPITLNYSTTADPSLTLLTGIASSCGYNGAQQSNINVDFSITLALKILFAQISPTISSSIGFACPLTQSEVQGVIGQILGGGI</sequence>
<evidence type="ECO:0000313" key="5">
    <source>
        <dbReference type="EMBL" id="EJU05293.1"/>
    </source>
</evidence>
<dbReference type="Gene3D" id="2.60.40.1820">
    <property type="match status" value="1"/>
</dbReference>
<dbReference type="AlphaFoldDB" id="M5GGD4"/>
<dbReference type="RefSeq" id="XP_040632187.1">
    <property type="nucleotide sequence ID" value="XM_040771682.1"/>
</dbReference>
<proteinExistence type="predicted"/>
<keyword evidence="4" id="KW-0812">Transmembrane</keyword>